<gene>
    <name evidence="3" type="ORF">SAMN04490178_111104</name>
</gene>
<reference evidence="3 4" key="1">
    <citation type="submission" date="2016-10" db="EMBL/GenBank/DDBJ databases">
        <authorList>
            <person name="de Groot N.N."/>
        </authorList>
    </citation>
    <scope>NUCLEOTIDE SEQUENCE [LARGE SCALE GENOMIC DNA]</scope>
    <source>
        <strain evidence="3 4">DSM 13305</strain>
    </source>
</reference>
<dbReference type="STRING" id="112903.SAMN04490178_111104"/>
<dbReference type="EMBL" id="FODY01000011">
    <property type="protein sequence ID" value="SEP15028.1"/>
    <property type="molecule type" value="Genomic_DNA"/>
</dbReference>
<dbReference type="RefSeq" id="WP_091746945.1">
    <property type="nucleotide sequence ID" value="NZ_FODY01000011.1"/>
</dbReference>
<name>A0A1H8VJH2_9FIRM</name>
<dbReference type="SMART" id="SM00903">
    <property type="entry name" value="Flavin_Reduct"/>
    <property type="match status" value="1"/>
</dbReference>
<dbReference type="GO" id="GO:0010181">
    <property type="term" value="F:FMN binding"/>
    <property type="evidence" value="ECO:0007669"/>
    <property type="project" value="InterPro"/>
</dbReference>
<dbReference type="InterPro" id="IPR002563">
    <property type="entry name" value="Flavin_Rdtase-like_dom"/>
</dbReference>
<dbReference type="PANTHER" id="PTHR43567">
    <property type="entry name" value="FLAVOREDOXIN-RELATED-RELATED"/>
    <property type="match status" value="1"/>
</dbReference>
<sequence length="168" mass="18588">MVKEVRYNEYAKQALDMIPKGAFLTTAAGEAVNTMTIGWGAISHIWQKPVFIVLVRPSRYTYELIENSTEFTVSVPLHDDMKKALALCGTKSGRDMDKIKAAGLSVLPGQKVGVPVISGAGLHFECKIVYKQKMDPSLFDPSLAKTCYPEGDYHTLYYGEIVACYQEA</sequence>
<dbReference type="InterPro" id="IPR012349">
    <property type="entry name" value="Split_barrel_FMN-bd"/>
</dbReference>
<dbReference type="InterPro" id="IPR052174">
    <property type="entry name" value="Flavoredoxin"/>
</dbReference>
<evidence type="ECO:0000256" key="1">
    <source>
        <dbReference type="ARBA" id="ARBA00038054"/>
    </source>
</evidence>
<dbReference type="SUPFAM" id="SSF50475">
    <property type="entry name" value="FMN-binding split barrel"/>
    <property type="match status" value="1"/>
</dbReference>
<proteinExistence type="inferred from homology"/>
<dbReference type="GO" id="GO:0016646">
    <property type="term" value="F:oxidoreductase activity, acting on the CH-NH group of donors, NAD or NADP as acceptor"/>
    <property type="evidence" value="ECO:0007669"/>
    <property type="project" value="UniProtKB-ARBA"/>
</dbReference>
<dbReference type="Pfam" id="PF01613">
    <property type="entry name" value="Flavin_Reduct"/>
    <property type="match status" value="1"/>
</dbReference>
<keyword evidence="4" id="KW-1185">Reference proteome</keyword>
<evidence type="ECO:0000313" key="4">
    <source>
        <dbReference type="Proteomes" id="UP000198847"/>
    </source>
</evidence>
<feature type="domain" description="Flavin reductase like" evidence="2">
    <location>
        <begin position="15"/>
        <end position="168"/>
    </location>
</feature>
<organism evidence="3 4">
    <name type="scientific">Propionispora vibrioides</name>
    <dbReference type="NCBI Taxonomy" id="112903"/>
    <lineage>
        <taxon>Bacteria</taxon>
        <taxon>Bacillati</taxon>
        <taxon>Bacillota</taxon>
        <taxon>Negativicutes</taxon>
        <taxon>Selenomonadales</taxon>
        <taxon>Sporomusaceae</taxon>
        <taxon>Propionispora</taxon>
    </lineage>
</organism>
<dbReference type="AlphaFoldDB" id="A0A1H8VJH2"/>
<dbReference type="Gene3D" id="2.30.110.10">
    <property type="entry name" value="Electron Transport, Fmn-binding Protein, Chain A"/>
    <property type="match status" value="1"/>
</dbReference>
<accession>A0A1H8VJH2</accession>
<dbReference type="PANTHER" id="PTHR43567:SF5">
    <property type="entry name" value="HYPOTHETICAL CYTOSOLIC PROTEIN"/>
    <property type="match status" value="1"/>
</dbReference>
<comment type="similarity">
    <text evidence="1">Belongs to the flavoredoxin family.</text>
</comment>
<dbReference type="OrthoDB" id="9791490at2"/>
<protein>
    <submittedName>
        <fullName evidence="3">NADH-FMN oxidoreductase RutF, flavin reductase (DIM6/NTAB) family</fullName>
    </submittedName>
</protein>
<evidence type="ECO:0000313" key="3">
    <source>
        <dbReference type="EMBL" id="SEP15028.1"/>
    </source>
</evidence>
<evidence type="ECO:0000259" key="2">
    <source>
        <dbReference type="SMART" id="SM00903"/>
    </source>
</evidence>
<dbReference type="Proteomes" id="UP000198847">
    <property type="component" value="Unassembled WGS sequence"/>
</dbReference>